<dbReference type="EMBL" id="JBFXLS010000055">
    <property type="protein sequence ID" value="KAL2823196.1"/>
    <property type="molecule type" value="Genomic_DNA"/>
</dbReference>
<keyword evidence="1" id="KW-0548">Nucleotidyltransferase</keyword>
<organism evidence="4 5">
    <name type="scientific">Aspergillus cavernicola</name>
    <dbReference type="NCBI Taxonomy" id="176166"/>
    <lineage>
        <taxon>Eukaryota</taxon>
        <taxon>Fungi</taxon>
        <taxon>Dikarya</taxon>
        <taxon>Ascomycota</taxon>
        <taxon>Pezizomycotina</taxon>
        <taxon>Eurotiomycetes</taxon>
        <taxon>Eurotiomycetidae</taxon>
        <taxon>Eurotiales</taxon>
        <taxon>Aspergillaceae</taxon>
        <taxon>Aspergillus</taxon>
        <taxon>Aspergillus subgen. Nidulantes</taxon>
    </lineage>
</organism>
<sequence length="1238" mass="139970">MEVFTHNLPIDLSEDGFKDQLKPFMAALAVSDYTCDKPRKKRFGRITFLNHFDGQRFLASHGEVYPAGHTRPKSNLHLLGSDVYCKLSNKQPQDYALKALAHAADERHKPTHVVEDEGNSVSFILERSSCGYTTFTNDEFIYVPEVQWADSGSVTFKKRNIIVKLDNMHLIRIPINTVIEMVWTSSGSIIITLTNVPLFFYNNPGGQSLILDVKFGNLVSRSSLTRSRLCSLGSTHSDFVGQCLVYQFQVRNSNIVRKMEQLKECALTITPYPFQSVYVGNFHTQLSTLKTELGDHTRDGTIPFGVLFQLQALVQNAYLPPSTVRGLTKKLASVSKARKLAGRNPISINSLKKLFSLIDWPSPIGDPEEFDVDALLGVVMESEQYLCDGVIQADGFLSRPTQHLALIHRIMVTPSRITLHGPELEPLNRILRRFPNHHEYFVRAQFCDENGQDIHFSPQVNNDEVFARFKSVLKNGFQIAGRTYTFLGFSHSSLRSHSAWFSAPFVDDNEGLQTYFSIIKAIGTFSSITSPAKCAARIGQAFSETPFAVKLRENDISVWKIPDVESEDHSRVFSDGVGTISWGAMEAIRKILPAKKGLPTCFQIRMGGAKGMLALNSQLEESRIHIRPSMIKFESTDLRDVEICDVASKPIPLVLNRQVIKIMEDMGVPGNWFSKLQALRVDQLRMATATTKSTARFLRGQDVAECVKLYRLFLLFNRLNLNYKEDPFLRSVVEAMVLRELRLLKHKARIPVENGITLFGIMDETGFLEENEVYVTYDTMHDRFNPPPLDCRLLVTRSPALHDGDIQYVSNRRPPKDHPLNSLKNCIIFNKKGKRDLPSQLSGGDLDGDLYNIIWDPEAMPTRVFDPADYPRVDPVDIGRAVTKDDMAEFFIDFMQSDRLGVIATKHMILADQMEFGTSHSDCKKLAQLHSTAVDFSKTGIPVKLEEMPSMSRYRPDFLAPGPQAYVHDKQVIKLEPYYIRPNPNDDEDSGPVHSYYRSEKILGKLYRAIDEHKIWSEEIRTTTQPNPTAFWKKLIGSLTARCITLGAPITWQHHVETARQLRSAYEDAIYAAMTNFSEHPINPITELEVFIGHIMNKSGVQTHRQRERSIKLKDEFERIASWILSQMRPQGPLSGYTTEFDSVERCLACAHIAGEVDSRRSEHRRGRWNGLQSFRVVAACALLMEVESLEKNVTVNNETVAVTVEEPGVRDRSYVGHGGDEEKSPFSLGTLLRALGQ</sequence>
<keyword evidence="1" id="KW-0696">RNA-directed RNA polymerase</keyword>
<evidence type="ECO:0000259" key="2">
    <source>
        <dbReference type="Pfam" id="PF05183"/>
    </source>
</evidence>
<reference evidence="4 5" key="1">
    <citation type="submission" date="2024-07" db="EMBL/GenBank/DDBJ databases">
        <title>Section-level genome sequencing and comparative genomics of Aspergillus sections Usti and Cavernicolus.</title>
        <authorList>
            <consortium name="Lawrence Berkeley National Laboratory"/>
            <person name="Nybo J.L."/>
            <person name="Vesth T.C."/>
            <person name="Theobald S."/>
            <person name="Frisvad J.C."/>
            <person name="Larsen T.O."/>
            <person name="Kjaerboelling I."/>
            <person name="Rothschild-Mancinelli K."/>
            <person name="Lyhne E.K."/>
            <person name="Kogle M.E."/>
            <person name="Barry K."/>
            <person name="Clum A."/>
            <person name="Na H."/>
            <person name="Ledsgaard L."/>
            <person name="Lin J."/>
            <person name="Lipzen A."/>
            <person name="Kuo A."/>
            <person name="Riley R."/>
            <person name="Mondo S."/>
            <person name="LaButti K."/>
            <person name="Haridas S."/>
            <person name="Pangalinan J."/>
            <person name="Salamov A.A."/>
            <person name="Simmons B.A."/>
            <person name="Magnuson J.K."/>
            <person name="Chen J."/>
            <person name="Drula E."/>
            <person name="Henrissat B."/>
            <person name="Wiebenga A."/>
            <person name="Lubbers R.J."/>
            <person name="Gomes A.C."/>
            <person name="Makela M.R."/>
            <person name="Stajich J."/>
            <person name="Grigoriev I.V."/>
            <person name="Mortensen U.H."/>
            <person name="De vries R.P."/>
            <person name="Baker S.E."/>
            <person name="Andersen M.R."/>
        </authorList>
    </citation>
    <scope>NUCLEOTIDE SEQUENCE [LARGE SCALE GENOMIC DNA]</scope>
    <source>
        <strain evidence="4 5">CBS 600.67</strain>
    </source>
</reference>
<evidence type="ECO:0000256" key="1">
    <source>
        <dbReference type="RuleBase" id="RU363098"/>
    </source>
</evidence>
<feature type="domain" description="RDRP core" evidence="2">
    <location>
        <begin position="412"/>
        <end position="1010"/>
    </location>
</feature>
<keyword evidence="1" id="KW-0694">RNA-binding</keyword>
<dbReference type="PANTHER" id="PTHR23079">
    <property type="entry name" value="RNA-DEPENDENT RNA POLYMERASE"/>
    <property type="match status" value="1"/>
</dbReference>
<keyword evidence="1" id="KW-0808">Transferase</keyword>
<evidence type="ECO:0000313" key="5">
    <source>
        <dbReference type="Proteomes" id="UP001610335"/>
    </source>
</evidence>
<keyword evidence="5" id="KW-1185">Reference proteome</keyword>
<comment type="similarity">
    <text evidence="1">Belongs to the RdRP family.</text>
</comment>
<comment type="caution">
    <text evidence="4">The sequence shown here is derived from an EMBL/GenBank/DDBJ whole genome shotgun (WGS) entry which is preliminary data.</text>
</comment>
<dbReference type="Proteomes" id="UP001610335">
    <property type="component" value="Unassembled WGS sequence"/>
</dbReference>
<name>A0ABR4I6D8_9EURO</name>
<dbReference type="InterPro" id="IPR057596">
    <property type="entry name" value="RDRP_core"/>
</dbReference>
<dbReference type="EC" id="2.7.7.48" evidence="1"/>
<evidence type="ECO:0000313" key="4">
    <source>
        <dbReference type="EMBL" id="KAL2823196.1"/>
    </source>
</evidence>
<dbReference type="Pfam" id="PF25358">
    <property type="entry name" value="PH_fung_RdRP"/>
    <property type="match status" value="1"/>
</dbReference>
<dbReference type="Pfam" id="PF05183">
    <property type="entry name" value="RdRP"/>
    <property type="match status" value="1"/>
</dbReference>
<dbReference type="InterPro" id="IPR057503">
    <property type="entry name" value="PH_RdRP"/>
</dbReference>
<dbReference type="InterPro" id="IPR007855">
    <property type="entry name" value="RDRP"/>
</dbReference>
<feature type="domain" description="RdRP-like PH" evidence="3">
    <location>
        <begin position="123"/>
        <end position="264"/>
    </location>
</feature>
<comment type="catalytic activity">
    <reaction evidence="1">
        <text>RNA(n) + a ribonucleoside 5'-triphosphate = RNA(n+1) + diphosphate</text>
        <dbReference type="Rhea" id="RHEA:21248"/>
        <dbReference type="Rhea" id="RHEA-COMP:14527"/>
        <dbReference type="Rhea" id="RHEA-COMP:17342"/>
        <dbReference type="ChEBI" id="CHEBI:33019"/>
        <dbReference type="ChEBI" id="CHEBI:61557"/>
        <dbReference type="ChEBI" id="CHEBI:140395"/>
        <dbReference type="EC" id="2.7.7.48"/>
    </reaction>
</comment>
<accession>A0ABR4I6D8</accession>
<evidence type="ECO:0000259" key="3">
    <source>
        <dbReference type="Pfam" id="PF25358"/>
    </source>
</evidence>
<protein>
    <recommendedName>
        <fullName evidence="1">RNA-dependent RNA polymerase</fullName>
        <ecNumber evidence="1">2.7.7.48</ecNumber>
    </recommendedName>
</protein>
<proteinExistence type="inferred from homology"/>
<dbReference type="PANTHER" id="PTHR23079:SF17">
    <property type="entry name" value="RNA-DEPENDENT RNA POLYMERASE"/>
    <property type="match status" value="1"/>
</dbReference>
<gene>
    <name evidence="4" type="ORF">BDW59DRAFT_149069</name>
</gene>